<keyword evidence="2 5" id="KW-0812">Transmembrane</keyword>
<feature type="transmembrane region" description="Helical" evidence="5">
    <location>
        <begin position="148"/>
        <end position="171"/>
    </location>
</feature>
<feature type="transmembrane region" description="Helical" evidence="5">
    <location>
        <begin position="183"/>
        <end position="200"/>
    </location>
</feature>
<dbReference type="SUPFAM" id="SSF103473">
    <property type="entry name" value="MFS general substrate transporter"/>
    <property type="match status" value="1"/>
</dbReference>
<dbReference type="Proteomes" id="UP000070700">
    <property type="component" value="Unassembled WGS sequence"/>
</dbReference>
<dbReference type="InterPro" id="IPR011701">
    <property type="entry name" value="MFS"/>
</dbReference>
<dbReference type="KEGG" id="psco:LY89DRAFT_627539"/>
<evidence type="ECO:0000313" key="8">
    <source>
        <dbReference type="Proteomes" id="UP000070700"/>
    </source>
</evidence>
<dbReference type="GeneID" id="28820871"/>
<dbReference type="InParanoid" id="A0A132BCL8"/>
<evidence type="ECO:0000313" key="7">
    <source>
        <dbReference type="EMBL" id="KUJ10136.1"/>
    </source>
</evidence>
<dbReference type="InterPro" id="IPR020846">
    <property type="entry name" value="MFS_dom"/>
</dbReference>
<feature type="transmembrane region" description="Helical" evidence="5">
    <location>
        <begin position="212"/>
        <end position="232"/>
    </location>
</feature>
<feature type="transmembrane region" description="Helical" evidence="5">
    <location>
        <begin position="352"/>
        <end position="374"/>
    </location>
</feature>
<keyword evidence="8" id="KW-1185">Reference proteome</keyword>
<dbReference type="OrthoDB" id="5215911at2759"/>
<evidence type="ECO:0000259" key="6">
    <source>
        <dbReference type="PROSITE" id="PS50850"/>
    </source>
</evidence>
<feature type="transmembrane region" description="Helical" evidence="5">
    <location>
        <begin position="459"/>
        <end position="481"/>
    </location>
</feature>
<gene>
    <name evidence="7" type="ORF">LY89DRAFT_627539</name>
</gene>
<proteinExistence type="predicted"/>
<protein>
    <submittedName>
        <fullName evidence="7">MFS general substrate transporter</fullName>
    </submittedName>
</protein>
<dbReference type="PROSITE" id="PS50850">
    <property type="entry name" value="MFS"/>
    <property type="match status" value="1"/>
</dbReference>
<feature type="transmembrane region" description="Helical" evidence="5">
    <location>
        <begin position="420"/>
        <end position="447"/>
    </location>
</feature>
<feature type="transmembrane region" description="Helical" evidence="5">
    <location>
        <begin position="487"/>
        <end position="511"/>
    </location>
</feature>
<feature type="domain" description="Major facilitator superfamily (MFS) profile" evidence="6">
    <location>
        <begin position="58"/>
        <end position="514"/>
    </location>
</feature>
<reference evidence="7 8" key="1">
    <citation type="submission" date="2015-10" db="EMBL/GenBank/DDBJ databases">
        <title>Full genome of DAOMC 229536 Phialocephala scopiformis, a fungal endophyte of spruce producing the potent anti-insectan compound rugulosin.</title>
        <authorList>
            <consortium name="DOE Joint Genome Institute"/>
            <person name="Walker A.K."/>
            <person name="Frasz S.L."/>
            <person name="Seifert K.A."/>
            <person name="Miller J.D."/>
            <person name="Mondo S.J."/>
            <person name="Labutti K."/>
            <person name="Lipzen A."/>
            <person name="Dockter R."/>
            <person name="Kennedy M."/>
            <person name="Grigoriev I.V."/>
            <person name="Spatafora J.W."/>
        </authorList>
    </citation>
    <scope>NUCLEOTIDE SEQUENCE [LARGE SCALE GENOMIC DNA]</scope>
    <source>
        <strain evidence="7 8">CBS 120377</strain>
    </source>
</reference>
<dbReference type="InterPro" id="IPR036259">
    <property type="entry name" value="MFS_trans_sf"/>
</dbReference>
<feature type="transmembrane region" description="Helical" evidence="5">
    <location>
        <begin position="308"/>
        <end position="332"/>
    </location>
</feature>
<dbReference type="GO" id="GO:0005886">
    <property type="term" value="C:plasma membrane"/>
    <property type="evidence" value="ECO:0007669"/>
    <property type="project" value="TreeGrafter"/>
</dbReference>
<dbReference type="Pfam" id="PF07690">
    <property type="entry name" value="MFS_1"/>
    <property type="match status" value="1"/>
</dbReference>
<accession>A0A132BCL8</accession>
<evidence type="ECO:0000256" key="5">
    <source>
        <dbReference type="SAM" id="Phobius"/>
    </source>
</evidence>
<comment type="subcellular location">
    <subcellularLocation>
        <location evidence="1">Membrane</location>
        <topology evidence="1">Multi-pass membrane protein</topology>
    </subcellularLocation>
</comment>
<evidence type="ECO:0000256" key="3">
    <source>
        <dbReference type="ARBA" id="ARBA00022989"/>
    </source>
</evidence>
<dbReference type="PANTHER" id="PTHR23502:SF178">
    <property type="entry name" value="TRANSPORTER, PUTATIVE (AFU_ORTHOLOGUE AFUA_2G02040)-RELATED"/>
    <property type="match status" value="1"/>
</dbReference>
<evidence type="ECO:0000256" key="4">
    <source>
        <dbReference type="ARBA" id="ARBA00023136"/>
    </source>
</evidence>
<dbReference type="RefSeq" id="XP_018064491.1">
    <property type="nucleotide sequence ID" value="XM_018211145.1"/>
</dbReference>
<feature type="transmembrane region" description="Helical" evidence="5">
    <location>
        <begin position="100"/>
        <end position="117"/>
    </location>
</feature>
<keyword evidence="3 5" id="KW-1133">Transmembrane helix</keyword>
<feature type="transmembrane region" description="Helical" evidence="5">
    <location>
        <begin position="395"/>
        <end position="414"/>
    </location>
</feature>
<evidence type="ECO:0000256" key="1">
    <source>
        <dbReference type="ARBA" id="ARBA00004141"/>
    </source>
</evidence>
<evidence type="ECO:0000256" key="2">
    <source>
        <dbReference type="ARBA" id="ARBA00022692"/>
    </source>
</evidence>
<dbReference type="GO" id="GO:0022857">
    <property type="term" value="F:transmembrane transporter activity"/>
    <property type="evidence" value="ECO:0007669"/>
    <property type="project" value="InterPro"/>
</dbReference>
<dbReference type="Gene3D" id="1.20.1250.20">
    <property type="entry name" value="MFS general substrate transporter like domains"/>
    <property type="match status" value="1"/>
</dbReference>
<sequence>MADVIESVPGTEYLVDVNHKAEVEHAGTTGSSDIVLIPQPTECGGDPLRWSRWKKYYQLFLVAFYACAFSYGENTLGAAWTTVSEDTGVSLTNMNGGSALNYLLLGFVNIFWIPAAMKIGRRPVFLITTIFCLCAGVWLGEFHGTGQWFAAMILNGLGTSAYQAVIQLSVFDMFFAHERGRMLSVYLFGQQLGSILGLITGGSIADTPGWRWSQYIVAIIDGVVLLLLFISFEETLFPRFLFGQSDPSERHASCSGVDSDGKPIQTTVTANAEVSYDFPKKNFVERLKLWTYYPEDRTTYWQYFRRPFFLLSFPNVIIAGFIFAFGCTAGIVSFNTISEILTEPPYNWSTTATGLVFLAALVGNIVGWATGTLSDQIVIRLARRNNGIKEPEMRLWTLGFSMVYALLGYFLYGWGAQTGAHWMTIAFGVGCMIAHQVSACSIATAYAMESFPGVSGEMVVILAMCSSLINFAFSYSVQPFINAAGYGWTFTFFGLAVFASMVAAVPMIVYGKRWRVRCAPKYYRFINESRWE</sequence>
<keyword evidence="4 5" id="KW-0472">Membrane</keyword>
<dbReference type="AlphaFoldDB" id="A0A132BCL8"/>
<feature type="transmembrane region" description="Helical" evidence="5">
    <location>
        <begin position="124"/>
        <end position="142"/>
    </location>
</feature>
<dbReference type="PANTHER" id="PTHR23502">
    <property type="entry name" value="MAJOR FACILITATOR SUPERFAMILY"/>
    <property type="match status" value="1"/>
</dbReference>
<name>A0A132BCL8_MOLSC</name>
<organism evidence="7 8">
    <name type="scientific">Mollisia scopiformis</name>
    <name type="common">Conifer needle endophyte fungus</name>
    <name type="synonym">Phialocephala scopiformis</name>
    <dbReference type="NCBI Taxonomy" id="149040"/>
    <lineage>
        <taxon>Eukaryota</taxon>
        <taxon>Fungi</taxon>
        <taxon>Dikarya</taxon>
        <taxon>Ascomycota</taxon>
        <taxon>Pezizomycotina</taxon>
        <taxon>Leotiomycetes</taxon>
        <taxon>Helotiales</taxon>
        <taxon>Mollisiaceae</taxon>
        <taxon>Mollisia</taxon>
    </lineage>
</organism>
<feature type="transmembrane region" description="Helical" evidence="5">
    <location>
        <begin position="59"/>
        <end position="80"/>
    </location>
</feature>
<dbReference type="EMBL" id="KQ947430">
    <property type="protein sequence ID" value="KUJ10136.1"/>
    <property type="molecule type" value="Genomic_DNA"/>
</dbReference>